<dbReference type="InterPro" id="IPR036291">
    <property type="entry name" value="NAD(P)-bd_dom_sf"/>
</dbReference>
<evidence type="ECO:0000259" key="2">
    <source>
        <dbReference type="Pfam" id="PF01370"/>
    </source>
</evidence>
<dbReference type="EMBL" id="JAVLVU010000001">
    <property type="protein sequence ID" value="MDT3402794.1"/>
    <property type="molecule type" value="Genomic_DNA"/>
</dbReference>
<sequence length="302" mass="32863">MAKHVLITGGTGLIGSELTQILLNKGYEVSHLSRSAGKTNGVKTFLWDVNKGIIDEQCINGVDTVVHLAGAGIADKRWTEKRKQEIIDSRTKSIGLIYTALKANANHTVKHVVSASGIGYYSDRGDELMTEDKTPLHDFLGTCCMEWEKAVDKGLELGLSITKFRTGVVLTKKEGALPQLALPVKFGVGSPLGSGKQYVSWIHLHDAVNMYVQVVEGSLTPDTYNMAAPNPVTNAQLTQAVAKQLRRPLWVPNVPAFVIKLLFGELSTLVLGSTCTSSQKIEKAGYHFKFVHVSDALKDIYG</sequence>
<dbReference type="Gene3D" id="3.40.50.720">
    <property type="entry name" value="NAD(P)-binding Rossmann-like Domain"/>
    <property type="match status" value="1"/>
</dbReference>
<dbReference type="Pfam" id="PF01370">
    <property type="entry name" value="Epimerase"/>
    <property type="match status" value="1"/>
</dbReference>
<evidence type="ECO:0000259" key="3">
    <source>
        <dbReference type="Pfam" id="PF08338"/>
    </source>
</evidence>
<dbReference type="RefSeq" id="WP_311949483.1">
    <property type="nucleotide sequence ID" value="NZ_JAVLVU010000001.1"/>
</dbReference>
<dbReference type="Proteomes" id="UP001258315">
    <property type="component" value="Unassembled WGS sequence"/>
</dbReference>
<feature type="domain" description="NAD-dependent epimerase/dehydratase" evidence="2">
    <location>
        <begin position="5"/>
        <end position="134"/>
    </location>
</feature>
<feature type="domain" description="DUF1731" evidence="3">
    <location>
        <begin position="254"/>
        <end position="300"/>
    </location>
</feature>
<evidence type="ECO:0000256" key="1">
    <source>
        <dbReference type="ARBA" id="ARBA00009353"/>
    </source>
</evidence>
<dbReference type="NCBIfam" id="TIGR01777">
    <property type="entry name" value="yfcH"/>
    <property type="match status" value="1"/>
</dbReference>
<gene>
    <name evidence="4" type="ORF">QE417_001866</name>
</gene>
<keyword evidence="5" id="KW-1185">Reference proteome</keyword>
<comment type="caution">
    <text evidence="4">The sequence shown here is derived from an EMBL/GenBank/DDBJ whole genome shotgun (WGS) entry which is preliminary data.</text>
</comment>
<dbReference type="PANTHER" id="PTHR11092">
    <property type="entry name" value="SUGAR NUCLEOTIDE EPIMERASE RELATED"/>
    <property type="match status" value="1"/>
</dbReference>
<dbReference type="SUPFAM" id="SSF51735">
    <property type="entry name" value="NAD(P)-binding Rossmann-fold domains"/>
    <property type="match status" value="1"/>
</dbReference>
<dbReference type="Pfam" id="PF08338">
    <property type="entry name" value="DUF1731"/>
    <property type="match status" value="1"/>
</dbReference>
<comment type="similarity">
    <text evidence="1">Belongs to the NAD(P)-dependent epimerase/dehydratase family. SDR39U1 subfamily.</text>
</comment>
<proteinExistence type="inferred from homology"/>
<dbReference type="InterPro" id="IPR001509">
    <property type="entry name" value="Epimerase_deHydtase"/>
</dbReference>
<accession>A0ABU3GSP7</accession>
<dbReference type="InterPro" id="IPR010099">
    <property type="entry name" value="SDR39U1"/>
</dbReference>
<evidence type="ECO:0000313" key="4">
    <source>
        <dbReference type="EMBL" id="MDT3402794.1"/>
    </source>
</evidence>
<organism evidence="4 5">
    <name type="scientific">Mucilaginibacter terrae</name>
    <dbReference type="NCBI Taxonomy" id="1955052"/>
    <lineage>
        <taxon>Bacteria</taxon>
        <taxon>Pseudomonadati</taxon>
        <taxon>Bacteroidota</taxon>
        <taxon>Sphingobacteriia</taxon>
        <taxon>Sphingobacteriales</taxon>
        <taxon>Sphingobacteriaceae</taxon>
        <taxon>Mucilaginibacter</taxon>
    </lineage>
</organism>
<protein>
    <submittedName>
        <fullName evidence="4">Uncharacterized protein (TIGR01777 family)</fullName>
    </submittedName>
</protein>
<reference evidence="5" key="1">
    <citation type="submission" date="2023-07" db="EMBL/GenBank/DDBJ databases">
        <title>Functional and genomic diversity of the sorghum phyllosphere microbiome.</title>
        <authorList>
            <person name="Shade A."/>
        </authorList>
    </citation>
    <scope>NUCLEOTIDE SEQUENCE [LARGE SCALE GENOMIC DNA]</scope>
    <source>
        <strain evidence="5">SORGH_AS_0422</strain>
    </source>
</reference>
<name>A0ABU3GSP7_9SPHI</name>
<evidence type="ECO:0000313" key="5">
    <source>
        <dbReference type="Proteomes" id="UP001258315"/>
    </source>
</evidence>
<dbReference type="InterPro" id="IPR013549">
    <property type="entry name" value="DUF1731"/>
</dbReference>
<dbReference type="PANTHER" id="PTHR11092:SF0">
    <property type="entry name" value="EPIMERASE FAMILY PROTEIN SDR39U1"/>
    <property type="match status" value="1"/>
</dbReference>